<evidence type="ECO:0000313" key="3">
    <source>
        <dbReference type="Proteomes" id="UP001157069"/>
    </source>
</evidence>
<dbReference type="SUPFAM" id="SSF53187">
    <property type="entry name" value="Zn-dependent exopeptidases"/>
    <property type="match status" value="1"/>
</dbReference>
<proteinExistence type="predicted"/>
<feature type="compositionally biased region" description="Polar residues" evidence="1">
    <location>
        <begin position="146"/>
        <end position="162"/>
    </location>
</feature>
<protein>
    <recommendedName>
        <fullName evidence="4">Peptidase M20 dimerisation domain-containing protein</fullName>
    </recommendedName>
</protein>
<organism evidence="2 3">
    <name type="scientific">Homoserinibacter gongjuensis</name>
    <dbReference type="NCBI Taxonomy" id="1162968"/>
    <lineage>
        <taxon>Bacteria</taxon>
        <taxon>Bacillati</taxon>
        <taxon>Actinomycetota</taxon>
        <taxon>Actinomycetes</taxon>
        <taxon>Micrococcales</taxon>
        <taxon>Microbacteriaceae</taxon>
        <taxon>Homoserinibacter</taxon>
    </lineage>
</organism>
<name>A0ABQ6JZV0_9MICO</name>
<dbReference type="Proteomes" id="UP001157069">
    <property type="component" value="Unassembled WGS sequence"/>
</dbReference>
<dbReference type="Gene3D" id="3.40.630.10">
    <property type="entry name" value="Zn peptidases"/>
    <property type="match status" value="1"/>
</dbReference>
<evidence type="ECO:0008006" key="4">
    <source>
        <dbReference type="Google" id="ProtNLM"/>
    </source>
</evidence>
<accession>A0ABQ6JZV0</accession>
<feature type="region of interest" description="Disordered" evidence="1">
    <location>
        <begin position="116"/>
        <end position="185"/>
    </location>
</feature>
<sequence length="185" mass="19425">MAESDLSTVSASTPRADELREAVAAGLPAAIADLSGLVRIPSVSWDGFDFAHVHASAERVAELARELGVFETVDVVQLPVSDPDSDALGQPAVVATRAARGGKPTILLYAHHDVQPPATRRTGTRSRSSRPCAATASTVAVLPTTRPASSPTLRPSGRTSRYSAILRSVSCSTRRARRSSGRARS</sequence>
<reference evidence="3" key="1">
    <citation type="journal article" date="2019" name="Int. J. Syst. Evol. Microbiol.">
        <title>The Global Catalogue of Microorganisms (GCM) 10K type strain sequencing project: providing services to taxonomists for standard genome sequencing and annotation.</title>
        <authorList>
            <consortium name="The Broad Institute Genomics Platform"/>
            <consortium name="The Broad Institute Genome Sequencing Center for Infectious Disease"/>
            <person name="Wu L."/>
            <person name="Ma J."/>
        </authorList>
    </citation>
    <scope>NUCLEOTIDE SEQUENCE [LARGE SCALE GENOMIC DNA]</scope>
    <source>
        <strain evidence="3">NBRC 108755</strain>
    </source>
</reference>
<evidence type="ECO:0000313" key="2">
    <source>
        <dbReference type="EMBL" id="GMA92724.1"/>
    </source>
</evidence>
<keyword evidence="3" id="KW-1185">Reference proteome</keyword>
<dbReference type="EMBL" id="BSVA01000001">
    <property type="protein sequence ID" value="GMA92724.1"/>
    <property type="molecule type" value="Genomic_DNA"/>
</dbReference>
<evidence type="ECO:0000256" key="1">
    <source>
        <dbReference type="SAM" id="MobiDB-lite"/>
    </source>
</evidence>
<gene>
    <name evidence="2" type="ORF">GCM10025869_32530</name>
</gene>
<comment type="caution">
    <text evidence="2">The sequence shown here is derived from an EMBL/GenBank/DDBJ whole genome shotgun (WGS) entry which is preliminary data.</text>
</comment>
<feature type="compositionally biased region" description="Basic residues" evidence="1">
    <location>
        <begin position="174"/>
        <end position="185"/>
    </location>
</feature>